<name>A0ABV8QG49_9GAMM</name>
<evidence type="ECO:0000256" key="3">
    <source>
        <dbReference type="ARBA" id="ARBA00022457"/>
    </source>
</evidence>
<evidence type="ECO:0000256" key="8">
    <source>
        <dbReference type="ARBA" id="ARBA00022842"/>
    </source>
</evidence>
<dbReference type="GO" id="GO:0016787">
    <property type="term" value="F:hydrolase activity"/>
    <property type="evidence" value="ECO:0007669"/>
    <property type="project" value="UniProtKB-KW"/>
</dbReference>
<dbReference type="InterPro" id="IPR022998">
    <property type="entry name" value="ThiamineP_synth_TenI"/>
</dbReference>
<keyword evidence="8" id="KW-0460">Magnesium</keyword>
<dbReference type="InterPro" id="IPR020476">
    <property type="entry name" value="Nudix_hydrolase"/>
</dbReference>
<evidence type="ECO:0000256" key="1">
    <source>
        <dbReference type="ARBA" id="ARBA00001946"/>
    </source>
</evidence>
<dbReference type="Gene3D" id="3.20.20.70">
    <property type="entry name" value="Aldolase class I"/>
    <property type="match status" value="1"/>
</dbReference>
<keyword evidence="7 18" id="KW-0378">Hydrolase</keyword>
<dbReference type="EMBL" id="JBHSDI010000013">
    <property type="protein sequence ID" value="MFC4259377.1"/>
    <property type="molecule type" value="Genomic_DNA"/>
</dbReference>
<evidence type="ECO:0000256" key="11">
    <source>
        <dbReference type="ARBA" id="ARBA00036904"/>
    </source>
</evidence>
<dbReference type="InterPro" id="IPR015797">
    <property type="entry name" value="NUDIX_hydrolase-like_dom_sf"/>
</dbReference>
<keyword evidence="9" id="KW-0234">DNA repair</keyword>
<evidence type="ECO:0000256" key="10">
    <source>
        <dbReference type="ARBA" id="ARBA00035861"/>
    </source>
</evidence>
<evidence type="ECO:0000256" key="4">
    <source>
        <dbReference type="ARBA" id="ARBA00022705"/>
    </source>
</evidence>
<keyword evidence="3" id="KW-0515">Mutator protein</keyword>
<keyword evidence="5" id="KW-0479">Metal-binding</keyword>
<dbReference type="Pfam" id="PF02581">
    <property type="entry name" value="TMP-TENI"/>
    <property type="match status" value="1"/>
</dbReference>
<comment type="catalytic activity">
    <reaction evidence="10">
        <text>8-oxo-dGTP + H2O = 8-oxo-dGMP + diphosphate + H(+)</text>
        <dbReference type="Rhea" id="RHEA:31575"/>
        <dbReference type="ChEBI" id="CHEBI:15377"/>
        <dbReference type="ChEBI" id="CHEBI:15378"/>
        <dbReference type="ChEBI" id="CHEBI:33019"/>
        <dbReference type="ChEBI" id="CHEBI:63224"/>
        <dbReference type="ChEBI" id="CHEBI:77896"/>
        <dbReference type="EC" id="3.6.1.55"/>
    </reaction>
</comment>
<dbReference type="Proteomes" id="UP001595798">
    <property type="component" value="Unassembled WGS sequence"/>
</dbReference>
<accession>A0ABV8QG49</accession>
<evidence type="ECO:0000256" key="12">
    <source>
        <dbReference type="ARBA" id="ARBA00038905"/>
    </source>
</evidence>
<evidence type="ECO:0000256" key="16">
    <source>
        <dbReference type="ARBA" id="ARBA00042798"/>
    </source>
</evidence>
<dbReference type="PROSITE" id="PS51462">
    <property type="entry name" value="NUDIX"/>
    <property type="match status" value="1"/>
</dbReference>
<evidence type="ECO:0000256" key="14">
    <source>
        <dbReference type="ARBA" id="ARBA00041592"/>
    </source>
</evidence>
<dbReference type="CDD" id="cd00564">
    <property type="entry name" value="TMP_TenI"/>
    <property type="match status" value="1"/>
</dbReference>
<comment type="similarity">
    <text evidence="2">Belongs to the Nudix hydrolase family.</text>
</comment>
<keyword evidence="6" id="KW-0227">DNA damage</keyword>
<keyword evidence="19" id="KW-1185">Reference proteome</keyword>
<evidence type="ECO:0000313" key="18">
    <source>
        <dbReference type="EMBL" id="MFC4259377.1"/>
    </source>
</evidence>
<dbReference type="InterPro" id="IPR013785">
    <property type="entry name" value="Aldolase_TIM"/>
</dbReference>
<organism evidence="18 19">
    <name type="scientific">Marinobacter lacisalsi</name>
    <dbReference type="NCBI Taxonomy" id="475979"/>
    <lineage>
        <taxon>Bacteria</taxon>
        <taxon>Pseudomonadati</taxon>
        <taxon>Pseudomonadota</taxon>
        <taxon>Gammaproteobacteria</taxon>
        <taxon>Pseudomonadales</taxon>
        <taxon>Marinobacteraceae</taxon>
        <taxon>Marinobacter</taxon>
    </lineage>
</organism>
<evidence type="ECO:0000256" key="2">
    <source>
        <dbReference type="ARBA" id="ARBA00005582"/>
    </source>
</evidence>
<evidence type="ECO:0000256" key="15">
    <source>
        <dbReference type="ARBA" id="ARBA00041979"/>
    </source>
</evidence>
<dbReference type="InterPro" id="IPR047127">
    <property type="entry name" value="MutT-like"/>
</dbReference>
<sequence length="323" mass="35060">MADGGKDIVHVAVGVIWRGGRLLIARRPERSHQGGLLEFPGGKVEPDESVQQALARELLEETAVTVMPEHLQPLIGIRHDYGDKEVFLDVWQALESAGDPHGVEGQPVFWLTPDELRASDFPAANRPIISAIRLPRQLAITGDVAGYGEAIDRCVLGVERQGPSLVMLRLPSLSLEAYTEVVERCLQRLPAVELLVHDRPELVGEFPVAGVHLSWRRAAVLSGRPVPEGHWFGVSCHNRDELAHAAAIGADYATLGPVLPTRSHPDAEGMGWERFAELANHAVLPVYALGGTAPELLDRAIKSGGQGIAGISWWWSTQSTEAT</sequence>
<evidence type="ECO:0000256" key="13">
    <source>
        <dbReference type="ARBA" id="ARBA00040794"/>
    </source>
</evidence>
<evidence type="ECO:0000313" key="19">
    <source>
        <dbReference type="Proteomes" id="UP001595798"/>
    </source>
</evidence>
<dbReference type="RefSeq" id="WP_379886925.1">
    <property type="nucleotide sequence ID" value="NZ_JBHSDI010000013.1"/>
</dbReference>
<evidence type="ECO:0000256" key="9">
    <source>
        <dbReference type="ARBA" id="ARBA00023204"/>
    </source>
</evidence>
<comment type="cofactor">
    <cofactor evidence="1">
        <name>Mg(2+)</name>
        <dbReference type="ChEBI" id="CHEBI:18420"/>
    </cofactor>
</comment>
<dbReference type="PRINTS" id="PR00502">
    <property type="entry name" value="NUDIXFAMILY"/>
</dbReference>
<evidence type="ECO:0000256" key="7">
    <source>
        <dbReference type="ARBA" id="ARBA00022801"/>
    </source>
</evidence>
<dbReference type="CDD" id="cd03425">
    <property type="entry name" value="NUDIX_MutT_NudA_like"/>
    <property type="match status" value="1"/>
</dbReference>
<reference evidence="19" key="1">
    <citation type="journal article" date="2019" name="Int. J. Syst. Evol. Microbiol.">
        <title>The Global Catalogue of Microorganisms (GCM) 10K type strain sequencing project: providing services to taxonomists for standard genome sequencing and annotation.</title>
        <authorList>
            <consortium name="The Broad Institute Genomics Platform"/>
            <consortium name="The Broad Institute Genome Sequencing Center for Infectious Disease"/>
            <person name="Wu L."/>
            <person name="Ma J."/>
        </authorList>
    </citation>
    <scope>NUCLEOTIDE SEQUENCE [LARGE SCALE GENOMIC DNA]</scope>
    <source>
        <strain evidence="19">CECT 7297</strain>
    </source>
</reference>
<comment type="catalytic activity">
    <reaction evidence="11">
        <text>8-oxo-GTP + H2O = 8-oxo-GMP + diphosphate + H(+)</text>
        <dbReference type="Rhea" id="RHEA:67616"/>
        <dbReference type="ChEBI" id="CHEBI:15377"/>
        <dbReference type="ChEBI" id="CHEBI:15378"/>
        <dbReference type="ChEBI" id="CHEBI:33019"/>
        <dbReference type="ChEBI" id="CHEBI:143553"/>
        <dbReference type="ChEBI" id="CHEBI:145694"/>
    </reaction>
</comment>
<gene>
    <name evidence="18" type="ORF">ACFOZ5_10085</name>
</gene>
<dbReference type="PANTHER" id="PTHR47707">
    <property type="entry name" value="8-OXO-DGTP DIPHOSPHATASE"/>
    <property type="match status" value="1"/>
</dbReference>
<dbReference type="InterPro" id="IPR000086">
    <property type="entry name" value="NUDIX_hydrolase_dom"/>
</dbReference>
<keyword evidence="4" id="KW-0235">DNA replication</keyword>
<proteinExistence type="inferred from homology"/>
<evidence type="ECO:0000256" key="6">
    <source>
        <dbReference type="ARBA" id="ARBA00022763"/>
    </source>
</evidence>
<evidence type="ECO:0000256" key="5">
    <source>
        <dbReference type="ARBA" id="ARBA00022723"/>
    </source>
</evidence>
<dbReference type="EC" id="3.6.1.55" evidence="12"/>
<dbReference type="InterPro" id="IPR036206">
    <property type="entry name" value="ThiamineP_synth_sf"/>
</dbReference>
<comment type="caution">
    <text evidence="18">The sequence shown here is derived from an EMBL/GenBank/DDBJ whole genome shotgun (WGS) entry which is preliminary data.</text>
</comment>
<evidence type="ECO:0000259" key="17">
    <source>
        <dbReference type="PROSITE" id="PS51462"/>
    </source>
</evidence>
<feature type="domain" description="Nudix hydrolase" evidence="17">
    <location>
        <begin position="7"/>
        <end position="136"/>
    </location>
</feature>
<dbReference type="SUPFAM" id="SSF51391">
    <property type="entry name" value="Thiamin phosphate synthase"/>
    <property type="match status" value="1"/>
</dbReference>
<dbReference type="PANTHER" id="PTHR47707:SF1">
    <property type="entry name" value="NUDIX HYDROLASE FAMILY PROTEIN"/>
    <property type="match status" value="1"/>
</dbReference>
<dbReference type="Gene3D" id="3.90.79.10">
    <property type="entry name" value="Nucleoside Triphosphate Pyrophosphohydrolase"/>
    <property type="match status" value="1"/>
</dbReference>
<dbReference type="SUPFAM" id="SSF55811">
    <property type="entry name" value="Nudix"/>
    <property type="match status" value="1"/>
</dbReference>
<dbReference type="NCBIfam" id="NF006530">
    <property type="entry name" value="PRK08999.1"/>
    <property type="match status" value="1"/>
</dbReference>
<dbReference type="Pfam" id="PF14815">
    <property type="entry name" value="NUDIX_4"/>
    <property type="match status" value="1"/>
</dbReference>
<dbReference type="InterPro" id="IPR029119">
    <property type="entry name" value="MutY_C"/>
</dbReference>
<protein>
    <recommendedName>
        <fullName evidence="13">8-oxo-dGTP diphosphatase</fullName>
        <ecNumber evidence="12">3.6.1.55</ecNumber>
    </recommendedName>
    <alternativeName>
        <fullName evidence="16">7,8-dihydro-8-oxoguanine-triphosphatase</fullName>
    </alternativeName>
    <alternativeName>
        <fullName evidence="15">Mutator protein MutT</fullName>
    </alternativeName>
    <alternativeName>
        <fullName evidence="14">dGTP pyrophosphohydrolase</fullName>
    </alternativeName>
</protein>